<reference evidence="2" key="1">
    <citation type="submission" date="2017-05" db="EMBL/GenBank/DDBJ databases">
        <title>Polyphasic characterization of four soil-derived phenanthrene-degrading Acidovorax strains and proposal of Acidovorax phenanthrenivorans sp. nov.</title>
        <authorList>
            <person name="Singleton D."/>
            <person name="Lee J."/>
            <person name="Dickey A.N."/>
            <person name="Stroud A."/>
            <person name="Scholl E.H."/>
            <person name="Wright F.A."/>
            <person name="Aitken M.D."/>
        </authorList>
    </citation>
    <scope>NUCLEOTIDE SEQUENCE</scope>
    <source>
        <strain evidence="2">P4</strain>
        <plasmid evidence="2">pACP4.1</plasmid>
    </source>
</reference>
<dbReference type="KEGG" id="acis:CBP35_20105"/>
<protein>
    <recommendedName>
        <fullName evidence="4">Ankyrin repeat domain-containing protein</fullName>
    </recommendedName>
</protein>
<dbReference type="SUPFAM" id="SSF48403">
    <property type="entry name" value="Ankyrin repeat"/>
    <property type="match status" value="1"/>
</dbReference>
<geneLocation type="plasmid" evidence="2 3">
    <name>pACP4.1</name>
</geneLocation>
<evidence type="ECO:0000256" key="1">
    <source>
        <dbReference type="SAM" id="MobiDB-lite"/>
    </source>
</evidence>
<dbReference type="EMBL" id="CP021367">
    <property type="protein sequence ID" value="ART61276.1"/>
    <property type="molecule type" value="Genomic_DNA"/>
</dbReference>
<organism evidence="2 3">
    <name type="scientific">Acidovorax carolinensis</name>
    <dbReference type="NCBI Taxonomy" id="553814"/>
    <lineage>
        <taxon>Bacteria</taxon>
        <taxon>Pseudomonadati</taxon>
        <taxon>Pseudomonadota</taxon>
        <taxon>Betaproteobacteria</taxon>
        <taxon>Burkholderiales</taxon>
        <taxon>Comamonadaceae</taxon>
        <taxon>Acidovorax</taxon>
    </lineage>
</organism>
<keyword evidence="3" id="KW-1185">Reference proteome</keyword>
<name>A0A240UJH8_9BURK</name>
<evidence type="ECO:0000313" key="3">
    <source>
        <dbReference type="Proteomes" id="UP000194440"/>
    </source>
</evidence>
<dbReference type="Gene3D" id="1.25.40.20">
    <property type="entry name" value="Ankyrin repeat-containing domain"/>
    <property type="match status" value="1"/>
</dbReference>
<sequence length="382" mass="41773">MTEPHFPEAIANADASGQAPQPLQFMAHKGGLMAMVLTGDERRKAHQRIAAMLSKGGDMTGEQLLSLARLDPTLFLEPGAPRDFGGWGRSESGSIKTWLTVATVAHATQTIAHLFDAGVRPDDEEAFSGRTFFGYSVWMTSPELTAQALRAGANPNITTRKAHLVVRPNDRIPLRRIVNEIARMIQYRMSDNSMSRVAWMIESAQQLLDNGAAYRDPCPTIVDGDRFHRNAISALTSVWNIQHGPWLRTQLRPLMQKLVDKGASLNDSFAGIPGEPSDPPLIHALRSGNIHGACLLIELGANTDDAFLAQAIDSNNPAGAMNLLDWTQAIAEQDKADSNRAKLLEALLKRRLQMSPATVQEPAPETGSAPQQVPTRRRAMRV</sequence>
<evidence type="ECO:0000313" key="2">
    <source>
        <dbReference type="EMBL" id="ART61276.1"/>
    </source>
</evidence>
<dbReference type="InterPro" id="IPR036770">
    <property type="entry name" value="Ankyrin_rpt-contain_sf"/>
</dbReference>
<dbReference type="AlphaFoldDB" id="A0A240UJH8"/>
<accession>A0A240UJH8</accession>
<feature type="region of interest" description="Disordered" evidence="1">
    <location>
        <begin position="355"/>
        <end position="382"/>
    </location>
</feature>
<dbReference type="Proteomes" id="UP000194440">
    <property type="component" value="Plasmid pACP4.1"/>
</dbReference>
<proteinExistence type="predicted"/>
<gene>
    <name evidence="2" type="ORF">CBP36_20125</name>
</gene>
<dbReference type="KEGG" id="acip:CBP36_20125"/>
<evidence type="ECO:0008006" key="4">
    <source>
        <dbReference type="Google" id="ProtNLM"/>
    </source>
</evidence>
<keyword evidence="2" id="KW-0614">Plasmid</keyword>